<gene>
    <name evidence="1" type="ORF">SAMN05421644_1921</name>
</gene>
<dbReference type="OrthoDB" id="5771335at2"/>
<protein>
    <submittedName>
        <fullName evidence="1">HTH-type transcriptional regulator / antitoxin HigA</fullName>
    </submittedName>
</protein>
<dbReference type="Proteomes" id="UP000198672">
    <property type="component" value="Unassembled WGS sequence"/>
</dbReference>
<accession>A0A1H3KED0</accession>
<evidence type="ECO:0000313" key="1">
    <source>
        <dbReference type="EMBL" id="SDY50446.1"/>
    </source>
</evidence>
<sequence>MNPAINVQQLVPAWQSLQSLAPVHHIDSAADYEQAITLLNSLLDIVRDDTTHPLYSLVAVIGDLIEAYEIDQEPFA</sequence>
<organism evidence="1 2">
    <name type="scientific">Allochromatium warmingii</name>
    <name type="common">Chromatium warmingii</name>
    <dbReference type="NCBI Taxonomy" id="61595"/>
    <lineage>
        <taxon>Bacteria</taxon>
        <taxon>Pseudomonadati</taxon>
        <taxon>Pseudomonadota</taxon>
        <taxon>Gammaproteobacteria</taxon>
        <taxon>Chromatiales</taxon>
        <taxon>Chromatiaceae</taxon>
        <taxon>Allochromatium</taxon>
    </lineage>
</organism>
<dbReference type="RefSeq" id="WP_091335601.1">
    <property type="nucleotide sequence ID" value="NZ_FNOW01000092.1"/>
</dbReference>
<name>A0A1H3KED0_ALLWA</name>
<keyword evidence="2" id="KW-1185">Reference proteome</keyword>
<reference evidence="2" key="1">
    <citation type="submission" date="2016-10" db="EMBL/GenBank/DDBJ databases">
        <authorList>
            <person name="Varghese N."/>
            <person name="Submissions S."/>
        </authorList>
    </citation>
    <scope>NUCLEOTIDE SEQUENCE [LARGE SCALE GENOMIC DNA]</scope>
    <source>
        <strain evidence="2">DSM 173</strain>
    </source>
</reference>
<dbReference type="AlphaFoldDB" id="A0A1H3KED0"/>
<dbReference type="STRING" id="61595.SAMN05421644_1921"/>
<proteinExistence type="predicted"/>
<dbReference type="EMBL" id="FNOW01000092">
    <property type="protein sequence ID" value="SDY50446.1"/>
    <property type="molecule type" value="Genomic_DNA"/>
</dbReference>
<evidence type="ECO:0000313" key="2">
    <source>
        <dbReference type="Proteomes" id="UP000198672"/>
    </source>
</evidence>